<keyword evidence="1" id="KW-0496">Mitochondrion</keyword>
<keyword evidence="1" id="KW-0255">Endonuclease</keyword>
<proteinExistence type="predicted"/>
<keyword evidence="1" id="KW-0540">Nuclease</keyword>
<organism evidence="1">
    <name type="scientific">Monilinia laxa</name>
    <name type="common">Brown rot fungus</name>
    <name type="synonym">Sclerotinia laxa</name>
    <dbReference type="NCBI Taxonomy" id="61186"/>
    <lineage>
        <taxon>Eukaryota</taxon>
        <taxon>Fungi</taxon>
        <taxon>Dikarya</taxon>
        <taxon>Ascomycota</taxon>
        <taxon>Pezizomycotina</taxon>
        <taxon>Leotiomycetes</taxon>
        <taxon>Helotiales</taxon>
        <taxon>Sclerotiniaceae</taxon>
        <taxon>Monilinia</taxon>
    </lineage>
</organism>
<dbReference type="GO" id="GO:0004519">
    <property type="term" value="F:endonuclease activity"/>
    <property type="evidence" value="ECO:0007669"/>
    <property type="project" value="UniProtKB-KW"/>
</dbReference>
<dbReference type="RefSeq" id="YP_009945109.1">
    <property type="nucleotide sequence ID" value="NC_051483.1"/>
</dbReference>
<geneLocation type="mitochondrion" evidence="1"/>
<name>A0A7L8EYS4_MONLA</name>
<protein>
    <submittedName>
        <fullName evidence="1">GIY-YIG endonuclease</fullName>
    </submittedName>
</protein>
<dbReference type="GeneID" id="60235972"/>
<dbReference type="EMBL" id="MN881998">
    <property type="protein sequence ID" value="QOE17473.1"/>
    <property type="molecule type" value="Genomic_DNA"/>
</dbReference>
<keyword evidence="1" id="KW-0378">Hydrolase</keyword>
<sequence>MGTRFKLLASTKTSQAVIVTDLISDVSTRYLSARRAADALGISNSTVKKKLNNKNTKAYKGRYVIKGVVEITRVNLC</sequence>
<reference evidence="1" key="1">
    <citation type="journal article" date="2020" name="Sci. Rep.">
        <title>First characterization of the complete mitochondrial genome of fungal plant-pathogen Monilinia laxa which represents the mobile intron rich structure.</title>
        <authorList>
            <person name="Yildiz G."/>
            <person name="Ozkilinc H."/>
        </authorList>
    </citation>
    <scope>NUCLEOTIDE SEQUENCE</scope>
</reference>
<accession>A0A7L8EYS4</accession>
<dbReference type="AlphaFoldDB" id="A0A7L8EYS4"/>
<evidence type="ECO:0000313" key="1">
    <source>
        <dbReference type="EMBL" id="QOE17473.1"/>
    </source>
</evidence>